<organism evidence="1 2">
    <name type="scientific">Thermogemmata fonticola</name>
    <dbReference type="NCBI Taxonomy" id="2755323"/>
    <lineage>
        <taxon>Bacteria</taxon>
        <taxon>Pseudomonadati</taxon>
        <taxon>Planctomycetota</taxon>
        <taxon>Planctomycetia</taxon>
        <taxon>Gemmatales</taxon>
        <taxon>Gemmataceae</taxon>
        <taxon>Thermogemmata</taxon>
    </lineage>
</organism>
<name>A0A7V8VFA1_9BACT</name>
<sequence>MDDDIFLAGGRLRSDILTDAAARAIRESLTQARLTNWDSVRTPHLFMGLLAAPDSGVHKWANRLGADIPNLLEQFRELFLQTDGEPPPPLLLNREFLSDNVIRILRDALQRAKDCGRSRITPLDLLITLFTTPNSIVAECFERVGVTAAKLTEIAVRAEHEVTVQ</sequence>
<comment type="caution">
    <text evidence="1">The sequence shown here is derived from an EMBL/GenBank/DDBJ whole genome shotgun (WGS) entry which is preliminary data.</text>
</comment>
<accession>A0A7V8VFA1</accession>
<evidence type="ECO:0008006" key="3">
    <source>
        <dbReference type="Google" id="ProtNLM"/>
    </source>
</evidence>
<dbReference type="Proteomes" id="UP000542342">
    <property type="component" value="Unassembled WGS sequence"/>
</dbReference>
<dbReference type="SUPFAM" id="SSF81923">
    <property type="entry name" value="Double Clp-N motif"/>
    <property type="match status" value="1"/>
</dbReference>
<dbReference type="InterPro" id="IPR036628">
    <property type="entry name" value="Clp_N_dom_sf"/>
</dbReference>
<gene>
    <name evidence="1" type="ORF">H0921_12330</name>
</gene>
<protein>
    <recommendedName>
        <fullName evidence="3">Clp R domain-containing protein</fullName>
    </recommendedName>
</protein>
<dbReference type="EMBL" id="JACEFB010000009">
    <property type="protein sequence ID" value="MBA2226949.1"/>
    <property type="molecule type" value="Genomic_DNA"/>
</dbReference>
<dbReference type="Gene3D" id="1.10.1780.10">
    <property type="entry name" value="Clp, N-terminal domain"/>
    <property type="match status" value="1"/>
</dbReference>
<keyword evidence="2" id="KW-1185">Reference proteome</keyword>
<reference evidence="1 2" key="1">
    <citation type="submission" date="2020-07" db="EMBL/GenBank/DDBJ databases">
        <title>Thermogemmata thermophila gen. nov., sp. nov., a novel moderate thermophilic planctomycete from a Kamchatka hot spring.</title>
        <authorList>
            <person name="Elcheninov A.G."/>
            <person name="Podosokorskaya O.A."/>
            <person name="Kovaleva O.L."/>
            <person name="Novikov A."/>
            <person name="Bonch-Osmolovskaya E.A."/>
            <person name="Toshchakov S.V."/>
            <person name="Kublanov I.V."/>
        </authorList>
    </citation>
    <scope>NUCLEOTIDE SEQUENCE [LARGE SCALE GENOMIC DNA]</scope>
    <source>
        <strain evidence="1 2">2918</strain>
    </source>
</reference>
<dbReference type="AlphaFoldDB" id="A0A7V8VFA1"/>
<dbReference type="RefSeq" id="WP_194538514.1">
    <property type="nucleotide sequence ID" value="NZ_JACEFB010000009.1"/>
</dbReference>
<proteinExistence type="predicted"/>
<evidence type="ECO:0000313" key="2">
    <source>
        <dbReference type="Proteomes" id="UP000542342"/>
    </source>
</evidence>
<evidence type="ECO:0000313" key="1">
    <source>
        <dbReference type="EMBL" id="MBA2226949.1"/>
    </source>
</evidence>